<dbReference type="Proteomes" id="UP000261580">
    <property type="component" value="Unassembled WGS sequence"/>
</dbReference>
<reference evidence="2" key="1">
    <citation type="submission" date="2025-08" db="UniProtKB">
        <authorList>
            <consortium name="Ensembl"/>
        </authorList>
    </citation>
    <scope>IDENTIFICATION</scope>
</reference>
<feature type="region of interest" description="Disordered" evidence="1">
    <location>
        <begin position="285"/>
        <end position="313"/>
    </location>
</feature>
<feature type="compositionally biased region" description="Low complexity" evidence="1">
    <location>
        <begin position="377"/>
        <end position="393"/>
    </location>
</feature>
<dbReference type="Ensembl" id="ENSNBRT00000014859.1">
    <property type="protein sequence ID" value="ENSNBRP00000014469.1"/>
    <property type="gene ID" value="ENSNBRG00000011189.1"/>
</dbReference>
<name>A0A3Q4MMD5_NEOBR</name>
<protein>
    <submittedName>
        <fullName evidence="2">Uncharacterized protein</fullName>
    </submittedName>
</protein>
<dbReference type="STRING" id="32507.ENSNBRP00000014469"/>
<evidence type="ECO:0000256" key="1">
    <source>
        <dbReference type="SAM" id="MobiDB-lite"/>
    </source>
</evidence>
<dbReference type="GeneTree" id="ENSGT00940000170463"/>
<dbReference type="OMA" id="MNYDSED"/>
<dbReference type="CDD" id="cd22287">
    <property type="entry name" value="REV3L_RBD"/>
    <property type="match status" value="1"/>
</dbReference>
<accession>A0A3Q4MMD5</accession>
<feature type="region of interest" description="Disordered" evidence="1">
    <location>
        <begin position="360"/>
        <end position="400"/>
    </location>
</feature>
<reference evidence="2" key="2">
    <citation type="submission" date="2025-09" db="UniProtKB">
        <authorList>
            <consortium name="Ensembl"/>
        </authorList>
    </citation>
    <scope>IDENTIFICATION</scope>
</reference>
<feature type="compositionally biased region" description="Polar residues" evidence="1">
    <location>
        <begin position="176"/>
        <end position="190"/>
    </location>
</feature>
<dbReference type="AlphaFoldDB" id="A0A3Q4MMD5"/>
<feature type="region of interest" description="Disordered" evidence="1">
    <location>
        <begin position="140"/>
        <end position="190"/>
    </location>
</feature>
<evidence type="ECO:0000313" key="2">
    <source>
        <dbReference type="Ensembl" id="ENSNBRP00000014469.1"/>
    </source>
</evidence>
<proteinExistence type="predicted"/>
<organism evidence="2 3">
    <name type="scientific">Neolamprologus brichardi</name>
    <name type="common">Fairy cichlid</name>
    <name type="synonym">Lamprologus brichardi</name>
    <dbReference type="NCBI Taxonomy" id="32507"/>
    <lineage>
        <taxon>Eukaryota</taxon>
        <taxon>Metazoa</taxon>
        <taxon>Chordata</taxon>
        <taxon>Craniata</taxon>
        <taxon>Vertebrata</taxon>
        <taxon>Euteleostomi</taxon>
        <taxon>Actinopterygii</taxon>
        <taxon>Neopterygii</taxon>
        <taxon>Teleostei</taxon>
        <taxon>Neoteleostei</taxon>
        <taxon>Acanthomorphata</taxon>
        <taxon>Ovalentaria</taxon>
        <taxon>Cichlomorphae</taxon>
        <taxon>Cichliformes</taxon>
        <taxon>Cichlidae</taxon>
        <taxon>African cichlids</taxon>
        <taxon>Pseudocrenilabrinae</taxon>
        <taxon>Lamprologini</taxon>
        <taxon>Neolamprologus</taxon>
    </lineage>
</organism>
<dbReference type="Bgee" id="ENSNBRG00000011189">
    <property type="expression patterns" value="Expressed in liver and 5 other cell types or tissues"/>
</dbReference>
<evidence type="ECO:0000313" key="3">
    <source>
        <dbReference type="Proteomes" id="UP000261580"/>
    </source>
</evidence>
<sequence length="454" mass="48889">KVPEEAVVDEEAILTLLENSQSFLPLSQTSNHSPLLGNTASFIPCQTTVVKAEDSQDYCTDFLPPVQEHNKDAQLKEGLPHSGPKNGAIPPLSETPSGLAVLKKLLQTRQQGQPLPIQVVGTASHSTAIAQAAALLIPTTKSTKSRRAPTVTSRKPRAPKSTTAKEKGPRNRKGKTSSTQPNLSVKQEGSMSDECPLFLSDPGLDSCNFIEDSLSPELPHNYTFDINAIDQTEFSSPYSGSQFVVTDKNLPVKFLSDISQDSVSAQAPDSEKKLDRLLCSGEDLQRGSDCNRARPDSPDLLDGHTNREPTSSLASLKSREWDFSLGKAHTLSPFQDFHCERKELLFSVFDSLPLSSASFVDHEGSPTGELPEGIDGLTSTTPSSSPRSISSLSQVRASQLQRGSAAGGAHILKPLMSPPSREEILSTLLDLEMSEATFLEPFCSDPSDAPGKPM</sequence>
<keyword evidence="3" id="KW-1185">Reference proteome</keyword>
<feature type="compositionally biased region" description="Basic and acidic residues" evidence="1">
    <location>
        <begin position="285"/>
        <end position="307"/>
    </location>
</feature>